<dbReference type="Proteomes" id="UP001147782">
    <property type="component" value="Unassembled WGS sequence"/>
</dbReference>
<dbReference type="EMBL" id="JAPZBS010000009">
    <property type="protein sequence ID" value="KAJ5358803.1"/>
    <property type="molecule type" value="Genomic_DNA"/>
</dbReference>
<sequence>MATMDSSSLLCTLCPGQPTFSDKSHLLTHVASKAHLSHQFKLGVRSHQEPDIAQLVAAYNHWFETNNIAGLLADRMSARKDNKNKRRPRGRQTSSTQSTLTTPLPTEADDADVIEGTMPTPLPIQGPVPDSLLQGTSANPATLTTPLLADDVDANANQKEPDDFPDYIDPRLRQPYNPVHQHELAPEEAIGGGFYSVTQSPSLRTAGLQPTDFVTPLANSVVRRTAGSAKNSPAGEVDRVDTASTNKHPGSTNWASQGPIADDLASQNASLPSTPNVFHPAASLAQEIEADDRARELARLKGLVLPGMDVFDAATEQMRRTRNQKKDGTIVKQLEKTSRLVQPTEQIFTPTGVFVKSRVISGNADDDSPVEGESPIPKKGAARGKRGILRDNDPNILLGKGRKRVKRDVSQEQSTESLDDVERDTFIYRNGPFGAAHQRQDEDLGLTTQALQKRRRAGFTVYKDAEEEDEHMDQTVEDNHTQQAPRVTLTPGDTLAARRTFTLAQLDMTNNSNISYNHGHTTETEQSTEAILDTLVHPASPRWDSMTPIVNRSDDHMNDYPLPYLSDQTSPNDFNLNDHEGYYWNPLRGPRPPETIAFASSSDNEEEQTMAGWGGWTSASRAISSDATISEDLYPPPTHL</sequence>
<feature type="region of interest" description="Disordered" evidence="1">
    <location>
        <begin position="80"/>
        <end position="123"/>
    </location>
</feature>
<accession>A0A9W9REJ7</accession>
<feature type="compositionally biased region" description="Low complexity" evidence="1">
    <location>
        <begin position="92"/>
        <end position="106"/>
    </location>
</feature>
<evidence type="ECO:0000313" key="3">
    <source>
        <dbReference type="Proteomes" id="UP001147782"/>
    </source>
</evidence>
<feature type="region of interest" description="Disordered" evidence="1">
    <location>
        <begin position="224"/>
        <end position="259"/>
    </location>
</feature>
<evidence type="ECO:0000313" key="2">
    <source>
        <dbReference type="EMBL" id="KAJ5358803.1"/>
    </source>
</evidence>
<dbReference type="AlphaFoldDB" id="A0A9W9REJ7"/>
<dbReference type="OrthoDB" id="5428259at2759"/>
<dbReference type="GeneID" id="81443308"/>
<name>A0A9W9REJ7_9EURO</name>
<feature type="compositionally biased region" description="Polar residues" evidence="1">
    <location>
        <begin position="242"/>
        <end position="256"/>
    </location>
</feature>
<protein>
    <submittedName>
        <fullName evidence="2">Uncharacterized protein</fullName>
    </submittedName>
</protein>
<reference evidence="2" key="2">
    <citation type="journal article" date="2023" name="IMA Fungus">
        <title>Comparative genomic study of the Penicillium genus elucidates a diverse pangenome and 15 lateral gene transfer events.</title>
        <authorList>
            <person name="Petersen C."/>
            <person name="Sorensen T."/>
            <person name="Nielsen M.R."/>
            <person name="Sondergaard T.E."/>
            <person name="Sorensen J.L."/>
            <person name="Fitzpatrick D.A."/>
            <person name="Frisvad J.C."/>
            <person name="Nielsen K.L."/>
        </authorList>
    </citation>
    <scope>NUCLEOTIDE SEQUENCE</scope>
    <source>
        <strain evidence="2">IBT 29864</strain>
    </source>
</reference>
<reference evidence="2" key="1">
    <citation type="submission" date="2022-11" db="EMBL/GenBank/DDBJ databases">
        <authorList>
            <person name="Petersen C."/>
        </authorList>
    </citation>
    <scope>NUCLEOTIDE SEQUENCE</scope>
    <source>
        <strain evidence="2">IBT 29864</strain>
    </source>
</reference>
<feature type="region of interest" description="Disordered" evidence="1">
    <location>
        <begin position="361"/>
        <end position="423"/>
    </location>
</feature>
<evidence type="ECO:0000256" key="1">
    <source>
        <dbReference type="SAM" id="MobiDB-lite"/>
    </source>
</evidence>
<organism evidence="2 3">
    <name type="scientific">Penicillium cataractarum</name>
    <dbReference type="NCBI Taxonomy" id="2100454"/>
    <lineage>
        <taxon>Eukaryota</taxon>
        <taxon>Fungi</taxon>
        <taxon>Dikarya</taxon>
        <taxon>Ascomycota</taxon>
        <taxon>Pezizomycotina</taxon>
        <taxon>Eurotiomycetes</taxon>
        <taxon>Eurotiomycetidae</taxon>
        <taxon>Eurotiales</taxon>
        <taxon>Aspergillaceae</taxon>
        <taxon>Penicillium</taxon>
    </lineage>
</organism>
<proteinExistence type="predicted"/>
<gene>
    <name evidence="2" type="ORF">N7496_011216</name>
</gene>
<dbReference type="RefSeq" id="XP_056550089.1">
    <property type="nucleotide sequence ID" value="XM_056704129.1"/>
</dbReference>
<keyword evidence="3" id="KW-1185">Reference proteome</keyword>
<comment type="caution">
    <text evidence="2">The sequence shown here is derived from an EMBL/GenBank/DDBJ whole genome shotgun (WGS) entry which is preliminary data.</text>
</comment>